<sequence length="103" mass="9951">MAITDICLPWASPDSDLSIDCFCRQMPNAATASSNDADPHNIRMNHVCSKMEPLLVLLGMGDAGSDGGRGGGFGDGGGVPGGEGIEGGAGDSGGSGNVAGGGG</sequence>
<evidence type="ECO:0000313" key="3">
    <source>
        <dbReference type="Proteomes" id="UP001190700"/>
    </source>
</evidence>
<feature type="region of interest" description="Disordered" evidence="1">
    <location>
        <begin position="67"/>
        <end position="103"/>
    </location>
</feature>
<keyword evidence="3" id="KW-1185">Reference proteome</keyword>
<comment type="caution">
    <text evidence="2">The sequence shown here is derived from an EMBL/GenBank/DDBJ whole genome shotgun (WGS) entry which is preliminary data.</text>
</comment>
<gene>
    <name evidence="2" type="ORF">CYMTET_40958</name>
</gene>
<organism evidence="2 3">
    <name type="scientific">Cymbomonas tetramitiformis</name>
    <dbReference type="NCBI Taxonomy" id="36881"/>
    <lineage>
        <taxon>Eukaryota</taxon>
        <taxon>Viridiplantae</taxon>
        <taxon>Chlorophyta</taxon>
        <taxon>Pyramimonadophyceae</taxon>
        <taxon>Pyramimonadales</taxon>
        <taxon>Pyramimonadaceae</taxon>
        <taxon>Cymbomonas</taxon>
    </lineage>
</organism>
<dbReference type="Proteomes" id="UP001190700">
    <property type="component" value="Unassembled WGS sequence"/>
</dbReference>
<protein>
    <submittedName>
        <fullName evidence="2">Uncharacterized protein</fullName>
    </submittedName>
</protein>
<dbReference type="EMBL" id="LGRX02027235">
    <property type="protein sequence ID" value="KAK3249615.1"/>
    <property type="molecule type" value="Genomic_DNA"/>
</dbReference>
<evidence type="ECO:0000313" key="2">
    <source>
        <dbReference type="EMBL" id="KAK3249615.1"/>
    </source>
</evidence>
<reference evidence="2 3" key="1">
    <citation type="journal article" date="2015" name="Genome Biol. Evol.">
        <title>Comparative Genomics of a Bacterivorous Green Alga Reveals Evolutionary Causalities and Consequences of Phago-Mixotrophic Mode of Nutrition.</title>
        <authorList>
            <person name="Burns J.A."/>
            <person name="Paasch A."/>
            <person name="Narechania A."/>
            <person name="Kim E."/>
        </authorList>
    </citation>
    <scope>NUCLEOTIDE SEQUENCE [LARGE SCALE GENOMIC DNA]</scope>
    <source>
        <strain evidence="2 3">PLY_AMNH</strain>
    </source>
</reference>
<proteinExistence type="predicted"/>
<evidence type="ECO:0000256" key="1">
    <source>
        <dbReference type="SAM" id="MobiDB-lite"/>
    </source>
</evidence>
<dbReference type="AlphaFoldDB" id="A0AAE0C926"/>
<accession>A0AAE0C926</accession>
<name>A0AAE0C926_9CHLO</name>